<protein>
    <submittedName>
        <fullName evidence="1">Uncharacterized protein</fullName>
    </submittedName>
</protein>
<evidence type="ECO:0000313" key="2">
    <source>
        <dbReference type="Proteomes" id="UP000216363"/>
    </source>
</evidence>
<accession>A0A256GVT1</accession>
<dbReference type="Proteomes" id="UP000216363">
    <property type="component" value="Unassembled WGS sequence"/>
</dbReference>
<sequence>MNSSGAPARSSLISTRKKHWLKKSWLNVENAIDRDRSTP</sequence>
<organism evidence="1 2">
    <name type="scientific">Brucella lupini</name>
    <dbReference type="NCBI Taxonomy" id="255457"/>
    <lineage>
        <taxon>Bacteria</taxon>
        <taxon>Pseudomonadati</taxon>
        <taxon>Pseudomonadota</taxon>
        <taxon>Alphaproteobacteria</taxon>
        <taxon>Hyphomicrobiales</taxon>
        <taxon>Brucellaceae</taxon>
        <taxon>Brucella/Ochrobactrum group</taxon>
        <taxon>Brucella</taxon>
    </lineage>
</organism>
<comment type="caution">
    <text evidence="1">The sequence shown here is derived from an EMBL/GenBank/DDBJ whole genome shotgun (WGS) entry which is preliminary data.</text>
</comment>
<evidence type="ECO:0000313" key="1">
    <source>
        <dbReference type="EMBL" id="OYR31242.1"/>
    </source>
</evidence>
<gene>
    <name evidence="1" type="ORF">CES86_1189</name>
</gene>
<name>A0A256GVT1_9HYPH</name>
<proteinExistence type="predicted"/>
<dbReference type="AlphaFoldDB" id="A0A256GVT1"/>
<dbReference type="EMBL" id="NNRN01000039">
    <property type="protein sequence ID" value="OYR31242.1"/>
    <property type="molecule type" value="Genomic_DNA"/>
</dbReference>
<reference evidence="1 2" key="1">
    <citation type="submission" date="2017-07" db="EMBL/GenBank/DDBJ databases">
        <title>Draft genome of Ochrobactrum lupini type strain LUP21.</title>
        <authorList>
            <person name="Krzyzanowska D.M."/>
            <person name="Jafra S."/>
        </authorList>
    </citation>
    <scope>NUCLEOTIDE SEQUENCE [LARGE SCALE GENOMIC DNA]</scope>
    <source>
        <strain evidence="1 2">LUP21</strain>
    </source>
</reference>